<comment type="caution">
    <text evidence="1">The sequence shown here is derived from an EMBL/GenBank/DDBJ whole genome shotgun (WGS) entry which is preliminary data.</text>
</comment>
<evidence type="ECO:0000313" key="1">
    <source>
        <dbReference type="EMBL" id="OGF62964.1"/>
    </source>
</evidence>
<dbReference type="STRING" id="1817863.A2Y62_04845"/>
<reference evidence="1 2" key="1">
    <citation type="journal article" date="2016" name="Nat. Commun.">
        <title>Thousands of microbial genomes shed light on interconnected biogeochemical processes in an aquifer system.</title>
        <authorList>
            <person name="Anantharaman K."/>
            <person name="Brown C.T."/>
            <person name="Hug L.A."/>
            <person name="Sharon I."/>
            <person name="Castelle C.J."/>
            <person name="Probst A.J."/>
            <person name="Thomas B.C."/>
            <person name="Singh A."/>
            <person name="Wilkins M.J."/>
            <person name="Karaoz U."/>
            <person name="Brodie E.L."/>
            <person name="Williams K.H."/>
            <person name="Hubbard S.S."/>
            <person name="Banfield J.F."/>
        </authorList>
    </citation>
    <scope>NUCLEOTIDE SEQUENCE [LARGE SCALE GENOMIC DNA]</scope>
</reference>
<dbReference type="EMBL" id="MFGW01000171">
    <property type="protein sequence ID" value="OGF62964.1"/>
    <property type="molecule type" value="Genomic_DNA"/>
</dbReference>
<organism evidence="1 2">
    <name type="scientific">Candidatus Fischerbacteria bacterium RBG_13_37_8</name>
    <dbReference type="NCBI Taxonomy" id="1817863"/>
    <lineage>
        <taxon>Bacteria</taxon>
        <taxon>Candidatus Fischeribacteriota</taxon>
    </lineage>
</organism>
<proteinExistence type="predicted"/>
<protein>
    <submittedName>
        <fullName evidence="1">Uncharacterized protein</fullName>
    </submittedName>
</protein>
<dbReference type="Proteomes" id="UP000178943">
    <property type="component" value="Unassembled WGS sequence"/>
</dbReference>
<name>A0A1F5VHT5_9BACT</name>
<sequence length="98" mass="12246">MELCRFRILLRSDIIRRENFCGKQPIMVLPTRMISLCQLFVEFDYFLLYNLYMLKIDFHIKFSKYQVVTMLFINHQMIFWQKKRFFFLASMQDRHCEK</sequence>
<dbReference type="AlphaFoldDB" id="A0A1F5VHT5"/>
<evidence type="ECO:0000313" key="2">
    <source>
        <dbReference type="Proteomes" id="UP000178943"/>
    </source>
</evidence>
<gene>
    <name evidence="1" type="ORF">A2Y62_04845</name>
</gene>
<accession>A0A1F5VHT5</accession>